<evidence type="ECO:0000313" key="7">
    <source>
        <dbReference type="EMBL" id="GAY56075.1"/>
    </source>
</evidence>
<keyword evidence="5" id="KW-0472">Membrane</keyword>
<comment type="caution">
    <text evidence="7">The sequence shown here is derived from an EMBL/GenBank/DDBJ whole genome shotgun (WGS) entry which is preliminary data.</text>
</comment>
<proteinExistence type="predicted"/>
<dbReference type="InterPro" id="IPR003245">
    <property type="entry name" value="Phytocyanin_dom"/>
</dbReference>
<dbReference type="EMBL" id="BDQV01000130">
    <property type="protein sequence ID" value="GAY56075.1"/>
    <property type="molecule type" value="Genomic_DNA"/>
</dbReference>
<accession>A0A2H5PVI5</accession>
<evidence type="ECO:0000256" key="2">
    <source>
        <dbReference type="ARBA" id="ARBA00023008"/>
    </source>
</evidence>
<feature type="domain" description="Phytocyanin" evidence="6">
    <location>
        <begin position="75"/>
        <end position="173"/>
    </location>
</feature>
<evidence type="ECO:0000256" key="3">
    <source>
        <dbReference type="ARBA" id="ARBA00023180"/>
    </source>
</evidence>
<dbReference type="InterPro" id="IPR008972">
    <property type="entry name" value="Cupredoxin"/>
</dbReference>
<sequence>LSHLCIVYKVHSLCSAFNTVSFCSILFYFTLLLGKYIYNKKEKLMQATTMMPRWAVKAILLTVIISIPFSGVSATNHTVGGSTGWDLSSNIHAWSATATFHVGDTLVFTYTPLHDVLEVNQLEYATCHTVNPISAHNSGDTVVPLIEPGTRYFICGRNGHCASGLKFRVDVLPQLDANVTRRTPRSPHRSPPSPPLRHPPPPPPPINSSSDGKEPDIPSDPGFDSPGPCGNSAVGDMITDWFSYSWWVPLATTLLVSLDFPGFSFA</sequence>
<keyword evidence="2" id="KW-0186">Copper</keyword>
<name>A0A2H5PVI5_CITUN</name>
<dbReference type="GO" id="GO:0046872">
    <property type="term" value="F:metal ion binding"/>
    <property type="evidence" value="ECO:0007669"/>
    <property type="project" value="UniProtKB-KW"/>
</dbReference>
<feature type="transmembrane region" description="Helical" evidence="5">
    <location>
        <begin position="6"/>
        <end position="33"/>
    </location>
</feature>
<dbReference type="PANTHER" id="PTHR33021">
    <property type="entry name" value="BLUE COPPER PROTEIN"/>
    <property type="match status" value="1"/>
</dbReference>
<feature type="non-terminal residue" evidence="7">
    <location>
        <position position="1"/>
    </location>
</feature>
<protein>
    <recommendedName>
        <fullName evidence="6">Phytocyanin domain-containing protein</fullName>
    </recommendedName>
</protein>
<dbReference type="PANTHER" id="PTHR33021:SF499">
    <property type="entry name" value="OS12G0150500 PROTEIN"/>
    <property type="match status" value="1"/>
</dbReference>
<dbReference type="AlphaFoldDB" id="A0A2H5PVI5"/>
<feature type="region of interest" description="Disordered" evidence="4">
    <location>
        <begin position="176"/>
        <end position="230"/>
    </location>
</feature>
<evidence type="ECO:0000259" key="6">
    <source>
        <dbReference type="PROSITE" id="PS51485"/>
    </source>
</evidence>
<evidence type="ECO:0000313" key="8">
    <source>
        <dbReference type="Proteomes" id="UP000236630"/>
    </source>
</evidence>
<keyword evidence="5" id="KW-0812">Transmembrane</keyword>
<dbReference type="InterPro" id="IPR039391">
    <property type="entry name" value="Phytocyanin-like"/>
</dbReference>
<evidence type="ECO:0000256" key="4">
    <source>
        <dbReference type="SAM" id="MobiDB-lite"/>
    </source>
</evidence>
<dbReference type="Gene3D" id="2.60.40.420">
    <property type="entry name" value="Cupredoxins - blue copper proteins"/>
    <property type="match status" value="1"/>
</dbReference>
<evidence type="ECO:0000256" key="5">
    <source>
        <dbReference type="SAM" id="Phobius"/>
    </source>
</evidence>
<dbReference type="PROSITE" id="PS51485">
    <property type="entry name" value="PHYTOCYANIN"/>
    <property type="match status" value="1"/>
</dbReference>
<keyword evidence="1" id="KW-0479">Metal-binding</keyword>
<dbReference type="Proteomes" id="UP000236630">
    <property type="component" value="Unassembled WGS sequence"/>
</dbReference>
<organism evidence="7 8">
    <name type="scientific">Citrus unshiu</name>
    <name type="common">Satsuma mandarin</name>
    <name type="synonym">Citrus nobilis var. unshiu</name>
    <dbReference type="NCBI Taxonomy" id="55188"/>
    <lineage>
        <taxon>Eukaryota</taxon>
        <taxon>Viridiplantae</taxon>
        <taxon>Streptophyta</taxon>
        <taxon>Embryophyta</taxon>
        <taxon>Tracheophyta</taxon>
        <taxon>Spermatophyta</taxon>
        <taxon>Magnoliopsida</taxon>
        <taxon>eudicotyledons</taxon>
        <taxon>Gunneridae</taxon>
        <taxon>Pentapetalae</taxon>
        <taxon>rosids</taxon>
        <taxon>malvids</taxon>
        <taxon>Sapindales</taxon>
        <taxon>Rutaceae</taxon>
        <taxon>Aurantioideae</taxon>
        <taxon>Citrus</taxon>
    </lineage>
</organism>
<reference evidence="7 8" key="1">
    <citation type="journal article" date="2017" name="Front. Genet.">
        <title>Draft sequencing of the heterozygous diploid genome of Satsuma (Citrus unshiu Marc.) using a hybrid assembly approach.</title>
        <authorList>
            <person name="Shimizu T."/>
            <person name="Tanizawa Y."/>
            <person name="Mochizuki T."/>
            <person name="Nagasaki H."/>
            <person name="Yoshioka T."/>
            <person name="Toyoda A."/>
            <person name="Fujiyama A."/>
            <person name="Kaminuma E."/>
            <person name="Nakamura Y."/>
        </authorList>
    </citation>
    <scope>NUCLEOTIDE SEQUENCE [LARGE SCALE GENOMIC DNA]</scope>
    <source>
        <strain evidence="8">cv. Miyagawa wase</strain>
    </source>
</reference>
<dbReference type="Pfam" id="PF02298">
    <property type="entry name" value="Cu_bind_like"/>
    <property type="match status" value="1"/>
</dbReference>
<evidence type="ECO:0000256" key="1">
    <source>
        <dbReference type="ARBA" id="ARBA00022723"/>
    </source>
</evidence>
<keyword evidence="5" id="KW-1133">Transmembrane helix</keyword>
<feature type="non-terminal residue" evidence="7">
    <location>
        <position position="266"/>
    </location>
</feature>
<dbReference type="SUPFAM" id="SSF49503">
    <property type="entry name" value="Cupredoxins"/>
    <property type="match status" value="1"/>
</dbReference>
<dbReference type="FunFam" id="2.60.40.420:FF:000003">
    <property type="entry name" value="Blue copper"/>
    <property type="match status" value="1"/>
</dbReference>
<gene>
    <name evidence="7" type="ORF">CUMW_169010</name>
</gene>
<dbReference type="GO" id="GO:0009055">
    <property type="term" value="F:electron transfer activity"/>
    <property type="evidence" value="ECO:0007669"/>
    <property type="project" value="InterPro"/>
</dbReference>
<dbReference type="GO" id="GO:0005886">
    <property type="term" value="C:plasma membrane"/>
    <property type="evidence" value="ECO:0007669"/>
    <property type="project" value="TreeGrafter"/>
</dbReference>
<feature type="compositionally biased region" description="Pro residues" evidence="4">
    <location>
        <begin position="189"/>
        <end position="206"/>
    </location>
</feature>
<dbReference type="STRING" id="55188.A0A2H5PVI5"/>
<feature type="transmembrane region" description="Helical" evidence="5">
    <location>
        <begin position="54"/>
        <end position="72"/>
    </location>
</feature>
<keyword evidence="3" id="KW-0325">Glycoprotein</keyword>
<dbReference type="CDD" id="cd04216">
    <property type="entry name" value="Phytocyanin"/>
    <property type="match status" value="1"/>
</dbReference>
<keyword evidence="8" id="KW-1185">Reference proteome</keyword>